<feature type="compositionally biased region" description="Polar residues" evidence="2">
    <location>
        <begin position="58"/>
        <end position="81"/>
    </location>
</feature>
<accession>A0ABY7EHH2</accession>
<name>A0ABY7EHH2_MYAAR</name>
<keyword evidence="1" id="KW-0175">Coiled coil</keyword>
<evidence type="ECO:0000313" key="4">
    <source>
        <dbReference type="Proteomes" id="UP001164746"/>
    </source>
</evidence>
<feature type="compositionally biased region" description="Acidic residues" evidence="2">
    <location>
        <begin position="27"/>
        <end position="36"/>
    </location>
</feature>
<feature type="coiled-coil region" evidence="1">
    <location>
        <begin position="127"/>
        <end position="157"/>
    </location>
</feature>
<dbReference type="EMBL" id="CP111017">
    <property type="protein sequence ID" value="WAR08108.1"/>
    <property type="molecule type" value="Genomic_DNA"/>
</dbReference>
<reference evidence="3" key="1">
    <citation type="submission" date="2022-11" db="EMBL/GenBank/DDBJ databases">
        <title>Centuries of genome instability and evolution in soft-shell clam transmissible cancer (bioRxiv).</title>
        <authorList>
            <person name="Hart S.F.M."/>
            <person name="Yonemitsu M.A."/>
            <person name="Giersch R.M."/>
            <person name="Beal B.F."/>
            <person name="Arriagada G."/>
            <person name="Davis B.W."/>
            <person name="Ostrander E.A."/>
            <person name="Goff S.P."/>
            <person name="Metzger M.J."/>
        </authorList>
    </citation>
    <scope>NUCLEOTIDE SEQUENCE</scope>
    <source>
        <strain evidence="3">MELC-2E11</strain>
        <tissue evidence="3">Siphon/mantle</tissue>
    </source>
</reference>
<evidence type="ECO:0000256" key="1">
    <source>
        <dbReference type="SAM" id="Coils"/>
    </source>
</evidence>
<sequence>PSQRTLRFTADELVQILVGRQERGEPIPDDDNDPEEKEAKVDDEMHPTYVPTLFPRNSAKQGQTKTASLAGTFTPSPQTVSTKKRGQPWSQSTVGRPSSPKKLNCFTQDSEKVVLNSDHDYVKPKTKHEQEDTVESLKQENHEIKSKQLRLENIKGNAGKNQFWTNLPKYKVFQARCKYLKTWIDVLVMLITGNFNEELAHTFDISPAHVSSIFTTHANFQNGELKLLFEMQSSDTDQAGCFESLAI</sequence>
<protein>
    <submittedName>
        <fullName evidence="3">Uncharacterized protein</fullName>
    </submittedName>
</protein>
<feature type="compositionally biased region" description="Basic and acidic residues" evidence="2">
    <location>
        <begin position="37"/>
        <end position="46"/>
    </location>
</feature>
<feature type="region of interest" description="Disordered" evidence="2">
    <location>
        <begin position="17"/>
        <end position="100"/>
    </location>
</feature>
<organism evidence="3 4">
    <name type="scientific">Mya arenaria</name>
    <name type="common">Soft-shell clam</name>
    <dbReference type="NCBI Taxonomy" id="6604"/>
    <lineage>
        <taxon>Eukaryota</taxon>
        <taxon>Metazoa</taxon>
        <taxon>Spiralia</taxon>
        <taxon>Lophotrochozoa</taxon>
        <taxon>Mollusca</taxon>
        <taxon>Bivalvia</taxon>
        <taxon>Autobranchia</taxon>
        <taxon>Heteroconchia</taxon>
        <taxon>Euheterodonta</taxon>
        <taxon>Imparidentia</taxon>
        <taxon>Neoheterodontei</taxon>
        <taxon>Myida</taxon>
        <taxon>Myoidea</taxon>
        <taxon>Myidae</taxon>
        <taxon>Mya</taxon>
    </lineage>
</organism>
<evidence type="ECO:0000313" key="3">
    <source>
        <dbReference type="EMBL" id="WAR08108.1"/>
    </source>
</evidence>
<proteinExistence type="predicted"/>
<dbReference type="Proteomes" id="UP001164746">
    <property type="component" value="Chromosome 6"/>
</dbReference>
<gene>
    <name evidence="3" type="ORF">MAR_018066</name>
</gene>
<feature type="non-terminal residue" evidence="3">
    <location>
        <position position="247"/>
    </location>
</feature>
<keyword evidence="4" id="KW-1185">Reference proteome</keyword>
<evidence type="ECO:0000256" key="2">
    <source>
        <dbReference type="SAM" id="MobiDB-lite"/>
    </source>
</evidence>